<dbReference type="Pfam" id="PF04829">
    <property type="entry name" value="PT-VENN"/>
    <property type="match status" value="1"/>
</dbReference>
<evidence type="ECO:0000313" key="6">
    <source>
        <dbReference type="EMBL" id="OAV23412.1"/>
    </source>
</evidence>
<evidence type="ECO:0000256" key="4">
    <source>
        <dbReference type="ARBA" id="ARBA00023026"/>
    </source>
</evidence>
<evidence type="ECO:0000256" key="2">
    <source>
        <dbReference type="ARBA" id="ARBA00022656"/>
    </source>
</evidence>
<keyword evidence="4" id="KW-0843">Virulence</keyword>
<comment type="subcellular location">
    <subcellularLocation>
        <location evidence="1">Target cell</location>
        <location evidence="1">Target cell cytoplasm</location>
    </subcellularLocation>
</comment>
<reference evidence="6 7" key="1">
    <citation type="journal article" date="2016" name="Genome Biol. Evol.">
        <title>Comparative Genomic Analyses of the Moraxella catarrhalis Serosensitive and Seroresistant Lineages Demonstrate Their Independent Evolution.</title>
        <authorList>
            <person name="Earl J.P."/>
            <person name="de Vries S.P."/>
            <person name="Ahmed A."/>
            <person name="Powell E."/>
            <person name="Schultz M.P."/>
            <person name="Hermans P.W."/>
            <person name="Hill D.J."/>
            <person name="Zhou Z."/>
            <person name="Constantinidou C.I."/>
            <person name="Hu F.Z."/>
            <person name="Bootsma H.J."/>
            <person name="Ehrlich G.D."/>
        </authorList>
    </citation>
    <scope>NUCLEOTIDE SEQUENCE [LARGE SCALE GENOMIC DNA]</scope>
    <source>
        <strain evidence="6 7">F23</strain>
    </source>
</reference>
<dbReference type="EMBL" id="LXHQ01000045">
    <property type="protein sequence ID" value="OAV23412.1"/>
    <property type="molecule type" value="Genomic_DNA"/>
</dbReference>
<dbReference type="RefSeq" id="WP_064604685.1">
    <property type="nucleotide sequence ID" value="NZ_LXHK01000032.1"/>
</dbReference>
<dbReference type="GO" id="GO:0090729">
    <property type="term" value="F:toxin activity"/>
    <property type="evidence" value="ECO:0007669"/>
    <property type="project" value="UniProtKB-KW"/>
</dbReference>
<evidence type="ECO:0000313" key="7">
    <source>
        <dbReference type="Proteomes" id="UP000078295"/>
    </source>
</evidence>
<evidence type="ECO:0000256" key="3">
    <source>
        <dbReference type="ARBA" id="ARBA00022913"/>
    </source>
</evidence>
<evidence type="ECO:0000256" key="1">
    <source>
        <dbReference type="ARBA" id="ARBA00004219"/>
    </source>
</evidence>
<accession>A0AB36DNQ3</accession>
<organism evidence="6 7">
    <name type="scientific">Moraxella catarrhalis</name>
    <name type="common">Branhamella catarrhalis</name>
    <dbReference type="NCBI Taxonomy" id="480"/>
    <lineage>
        <taxon>Bacteria</taxon>
        <taxon>Pseudomonadati</taxon>
        <taxon>Pseudomonadota</taxon>
        <taxon>Gammaproteobacteria</taxon>
        <taxon>Moraxellales</taxon>
        <taxon>Moraxellaceae</taxon>
        <taxon>Moraxella</taxon>
    </lineage>
</organism>
<keyword evidence="3" id="KW-1266">Target cell cytoplasm</keyword>
<proteinExistence type="predicted"/>
<dbReference type="InterPro" id="IPR006914">
    <property type="entry name" value="VENN_dom"/>
</dbReference>
<protein>
    <recommendedName>
        <fullName evidence="5">VENN motif-containing domain-containing protein</fullName>
    </recommendedName>
</protein>
<gene>
    <name evidence="6" type="ORF">AO370_1685</name>
</gene>
<keyword evidence="2" id="KW-0800">Toxin</keyword>
<name>A0AB36DNQ3_MORCA</name>
<dbReference type="Proteomes" id="UP000078295">
    <property type="component" value="Unassembled WGS sequence"/>
</dbReference>
<feature type="domain" description="VENN motif-containing" evidence="5">
    <location>
        <begin position="10"/>
        <end position="57"/>
    </location>
</feature>
<sequence>MWGDYQVDDPNTLTQDEKNKLISQAKLIAGITAAYAGEDVNVAANVAAEAVRWNHLSRGILGLGSDEDKEFVEEYIKYCGSGPTTSCSTIMQKWKQVSYKKNAGLNDVQIQDWESSVNQIYKYYIGYCKNTDASCNAILRMAKDYYMVSYGGMKEMLIQMELSMYTYLNGGVAAIKNQTIPYIAEGVNGVVNLGKPRTNGGAQVQRAANDAARKRRESYIRYSPNWSSGSFKASYRKLTPNAKGKVSDDRVKTRYTSSDGRYTIIKDNENNYYRIYDNNRGQYLDSNGNVVSTGHLQGKDAKDYVQHKTHIRNLDNE</sequence>
<evidence type="ECO:0000259" key="5">
    <source>
        <dbReference type="Pfam" id="PF04829"/>
    </source>
</evidence>
<comment type="caution">
    <text evidence="6">The sequence shown here is derived from an EMBL/GenBank/DDBJ whole genome shotgun (WGS) entry which is preliminary data.</text>
</comment>
<dbReference type="AlphaFoldDB" id="A0AB36DNQ3"/>